<evidence type="ECO:0000256" key="4">
    <source>
        <dbReference type="ARBA" id="ARBA00022723"/>
    </source>
</evidence>
<dbReference type="FunFam" id="3.30.70.890:FF:000001">
    <property type="entry name" value="Galactokinase"/>
    <property type="match status" value="1"/>
</dbReference>
<dbReference type="Pfam" id="PF08544">
    <property type="entry name" value="GHMP_kinases_C"/>
    <property type="match status" value="1"/>
</dbReference>
<evidence type="ECO:0000256" key="8">
    <source>
        <dbReference type="ARBA" id="ARBA00022842"/>
    </source>
</evidence>
<dbReference type="PRINTS" id="PR00473">
    <property type="entry name" value="GALCTOKINASE"/>
</dbReference>
<dbReference type="InterPro" id="IPR013750">
    <property type="entry name" value="GHMP_kinase_C_dom"/>
</dbReference>
<dbReference type="GO" id="GO:0006012">
    <property type="term" value="P:galactose metabolic process"/>
    <property type="evidence" value="ECO:0007669"/>
    <property type="project" value="UniProtKB-UniRule"/>
</dbReference>
<dbReference type="AlphaFoldDB" id="A0A7V3VS31"/>
<dbReference type="InterPro" id="IPR006204">
    <property type="entry name" value="GHMP_kinase_N_dom"/>
</dbReference>
<accession>A0A7V3VS31</accession>
<comment type="similarity">
    <text evidence="1">Belongs to the GHMP kinase family. GalK subfamily.</text>
</comment>
<dbReference type="PANTHER" id="PTHR10457:SF7">
    <property type="entry name" value="GALACTOKINASE-RELATED"/>
    <property type="match status" value="1"/>
</dbReference>
<dbReference type="Pfam" id="PF00288">
    <property type="entry name" value="GHMP_kinases_N"/>
    <property type="match status" value="1"/>
</dbReference>
<dbReference type="Gene3D" id="3.30.70.890">
    <property type="entry name" value="GHMP kinase, C-terminal domain"/>
    <property type="match status" value="1"/>
</dbReference>
<evidence type="ECO:0000256" key="3">
    <source>
        <dbReference type="ARBA" id="ARBA00022679"/>
    </source>
</evidence>
<evidence type="ECO:0000256" key="10">
    <source>
        <dbReference type="ARBA" id="ARBA00023277"/>
    </source>
</evidence>
<dbReference type="InterPro" id="IPR020568">
    <property type="entry name" value="Ribosomal_Su5_D2-typ_SF"/>
</dbReference>
<keyword evidence="3 15" id="KW-0808">Transferase</keyword>
<keyword evidence="4" id="KW-0479">Metal-binding</keyword>
<evidence type="ECO:0000256" key="2">
    <source>
        <dbReference type="ARBA" id="ARBA00022490"/>
    </source>
</evidence>
<dbReference type="GO" id="GO:0046872">
    <property type="term" value="F:metal ion binding"/>
    <property type="evidence" value="ECO:0007669"/>
    <property type="project" value="UniProtKB-KW"/>
</dbReference>
<proteinExistence type="inferred from homology"/>
<evidence type="ECO:0000256" key="11">
    <source>
        <dbReference type="NCBIfam" id="TIGR00131"/>
    </source>
</evidence>
<evidence type="ECO:0000256" key="6">
    <source>
        <dbReference type="ARBA" id="ARBA00022777"/>
    </source>
</evidence>
<gene>
    <name evidence="15" type="primary">galK</name>
    <name evidence="15" type="ORF">ENX73_00685</name>
</gene>
<name>A0A7V3VS31_9BACT</name>
<feature type="domain" description="Galactokinase N-terminal" evidence="14">
    <location>
        <begin position="4"/>
        <end position="38"/>
    </location>
</feature>
<keyword evidence="7" id="KW-0067">ATP-binding</keyword>
<evidence type="ECO:0000256" key="7">
    <source>
        <dbReference type="ARBA" id="ARBA00022840"/>
    </source>
</evidence>
<evidence type="ECO:0000256" key="1">
    <source>
        <dbReference type="ARBA" id="ARBA00006566"/>
    </source>
</evidence>
<evidence type="ECO:0000259" key="14">
    <source>
        <dbReference type="Pfam" id="PF10509"/>
    </source>
</evidence>
<evidence type="ECO:0000256" key="5">
    <source>
        <dbReference type="ARBA" id="ARBA00022741"/>
    </source>
</evidence>
<reference evidence="15" key="1">
    <citation type="journal article" date="2020" name="mSystems">
        <title>Genome- and Community-Level Interaction Insights into Carbon Utilization and Element Cycling Functions of Hydrothermarchaeota in Hydrothermal Sediment.</title>
        <authorList>
            <person name="Zhou Z."/>
            <person name="Liu Y."/>
            <person name="Xu W."/>
            <person name="Pan J."/>
            <person name="Luo Z.H."/>
            <person name="Li M."/>
        </authorList>
    </citation>
    <scope>NUCLEOTIDE SEQUENCE [LARGE SCALE GENOMIC DNA]</scope>
    <source>
        <strain evidence="15">SpSt-966</strain>
    </source>
</reference>
<dbReference type="InterPro" id="IPR036554">
    <property type="entry name" value="GHMP_kinase_C_sf"/>
</dbReference>
<keyword evidence="6 15" id="KW-0418">Kinase</keyword>
<organism evidence="15">
    <name type="scientific">Mesoaciditoga lauensis</name>
    <dbReference type="NCBI Taxonomy" id="1495039"/>
    <lineage>
        <taxon>Bacteria</taxon>
        <taxon>Thermotogati</taxon>
        <taxon>Thermotogota</taxon>
        <taxon>Thermotogae</taxon>
        <taxon>Mesoaciditogales</taxon>
        <taxon>Mesoaciditogaceae</taxon>
        <taxon>Mesoaciditoga</taxon>
    </lineage>
</organism>
<comment type="caution">
    <text evidence="15">The sequence shown here is derived from an EMBL/GenBank/DDBJ whole genome shotgun (WGS) entry which is preliminary data.</text>
</comment>
<dbReference type="PIRSF" id="PIRSF000530">
    <property type="entry name" value="Galactokinase"/>
    <property type="match status" value="1"/>
</dbReference>
<dbReference type="GO" id="GO:0005829">
    <property type="term" value="C:cytosol"/>
    <property type="evidence" value="ECO:0007669"/>
    <property type="project" value="TreeGrafter"/>
</dbReference>
<dbReference type="PRINTS" id="PR00959">
    <property type="entry name" value="MEVGALKINASE"/>
</dbReference>
<dbReference type="InterPro" id="IPR000705">
    <property type="entry name" value="Galactokinase"/>
</dbReference>
<keyword evidence="5" id="KW-0547">Nucleotide-binding</keyword>
<dbReference type="SUPFAM" id="SSF55060">
    <property type="entry name" value="GHMP Kinase, C-terminal domain"/>
    <property type="match status" value="1"/>
</dbReference>
<dbReference type="GO" id="GO:0004335">
    <property type="term" value="F:galactokinase activity"/>
    <property type="evidence" value="ECO:0007669"/>
    <property type="project" value="UniProtKB-UniRule"/>
</dbReference>
<dbReference type="InterPro" id="IPR014721">
    <property type="entry name" value="Ribsml_uS5_D2-typ_fold_subgr"/>
</dbReference>
<dbReference type="InterPro" id="IPR006203">
    <property type="entry name" value="GHMP_knse_ATP-bd_CS"/>
</dbReference>
<keyword evidence="2" id="KW-0963">Cytoplasm</keyword>
<feature type="domain" description="GHMP kinase C-terminal" evidence="13">
    <location>
        <begin position="254"/>
        <end position="319"/>
    </location>
</feature>
<evidence type="ECO:0000259" key="12">
    <source>
        <dbReference type="Pfam" id="PF00288"/>
    </source>
</evidence>
<dbReference type="SUPFAM" id="SSF54211">
    <property type="entry name" value="Ribosomal protein S5 domain 2-like"/>
    <property type="match status" value="1"/>
</dbReference>
<dbReference type="EMBL" id="DTPE01000027">
    <property type="protein sequence ID" value="HGE74628.1"/>
    <property type="molecule type" value="Genomic_DNA"/>
</dbReference>
<dbReference type="EC" id="2.7.1.6" evidence="11"/>
<dbReference type="FunFam" id="3.30.230.10:FF:000017">
    <property type="entry name" value="Galactokinase"/>
    <property type="match status" value="1"/>
</dbReference>
<dbReference type="Pfam" id="PF10509">
    <property type="entry name" value="GalKase_gal_bdg"/>
    <property type="match status" value="1"/>
</dbReference>
<dbReference type="InterPro" id="IPR006206">
    <property type="entry name" value="Mevalonate/galactokinase"/>
</dbReference>
<dbReference type="NCBIfam" id="TIGR00131">
    <property type="entry name" value="gal_kin"/>
    <property type="match status" value="1"/>
</dbReference>
<protein>
    <recommendedName>
        <fullName evidence="11">Galactokinase</fullName>
        <ecNumber evidence="11">2.7.1.6</ecNumber>
    </recommendedName>
</protein>
<dbReference type="Gene3D" id="3.30.230.10">
    <property type="match status" value="1"/>
</dbReference>
<keyword evidence="8" id="KW-0460">Magnesium</keyword>
<keyword evidence="10" id="KW-0119">Carbohydrate metabolism</keyword>
<keyword evidence="9" id="KW-0299">Galactose metabolism</keyword>
<evidence type="ECO:0000313" key="15">
    <source>
        <dbReference type="EMBL" id="HGE74628.1"/>
    </source>
</evidence>
<dbReference type="PANTHER" id="PTHR10457">
    <property type="entry name" value="MEVALONATE KINASE/GALACTOKINASE"/>
    <property type="match status" value="1"/>
</dbReference>
<dbReference type="InterPro" id="IPR019539">
    <property type="entry name" value="GalKase_N"/>
</dbReference>
<sequence length="357" mass="40682">MNYTFRSPGRINLIGEYTDFNGGYVLPAAIDRYTYITFQESDHFEVYTKDLDKKVEFDLDDKRMKETWANYVKGSIFHLTKYVKKQIRPFKIEISSTLPMGAGLSSSASLMVGMIYSISKIEKLDLDRERIAQIAHEAENEFVGVNCGIMDQYAVSLSKKDSFILIDASDGHYEYISAVGFPKITVVDSGVKHELASGGYNTRRNECARAIEITGMQFRQMDLEVIESKRKLLGEDVYKRAKHVIEEDERVLKAIKAIEAQNWRKVGEIVKKSHESLRDLFEVSTDEMDFLVDRINALNGVYGSRMIGGGFGGSIIVLSYFRIDEDLKKISEDYGKQFGFKMKFYPVKLSSGVRKVN</sequence>
<dbReference type="GO" id="GO:0005524">
    <property type="term" value="F:ATP binding"/>
    <property type="evidence" value="ECO:0007669"/>
    <property type="project" value="UniProtKB-UniRule"/>
</dbReference>
<evidence type="ECO:0000259" key="13">
    <source>
        <dbReference type="Pfam" id="PF08544"/>
    </source>
</evidence>
<feature type="domain" description="GHMP kinase N-terminal" evidence="12">
    <location>
        <begin position="70"/>
        <end position="157"/>
    </location>
</feature>
<evidence type="ECO:0000256" key="9">
    <source>
        <dbReference type="ARBA" id="ARBA00023144"/>
    </source>
</evidence>
<dbReference type="PROSITE" id="PS00627">
    <property type="entry name" value="GHMP_KINASES_ATP"/>
    <property type="match status" value="1"/>
</dbReference>